<dbReference type="GO" id="GO:0090307">
    <property type="term" value="P:mitotic spindle assembly"/>
    <property type="evidence" value="ECO:0007669"/>
    <property type="project" value="TreeGrafter"/>
</dbReference>
<dbReference type="PANTHER" id="PTHR14326">
    <property type="entry name" value="TARGETING PROTEIN FOR XKLP2"/>
    <property type="match status" value="1"/>
</dbReference>
<dbReference type="InterPro" id="IPR027330">
    <property type="entry name" value="TPX2_central_dom"/>
</dbReference>
<gene>
    <name evidence="3" type="ORF">RIF29_34161</name>
</gene>
<evidence type="ECO:0000313" key="4">
    <source>
        <dbReference type="Proteomes" id="UP001372338"/>
    </source>
</evidence>
<feature type="domain" description="TPX2 central" evidence="2">
    <location>
        <begin position="230"/>
        <end position="397"/>
    </location>
</feature>
<dbReference type="GO" id="GO:0008017">
    <property type="term" value="F:microtubule binding"/>
    <property type="evidence" value="ECO:0007669"/>
    <property type="project" value="TreeGrafter"/>
</dbReference>
<dbReference type="EMBL" id="JAYWIO010000007">
    <property type="protein sequence ID" value="KAK7251189.1"/>
    <property type="molecule type" value="Genomic_DNA"/>
</dbReference>
<dbReference type="PANTHER" id="PTHR14326:SF63">
    <property type="entry name" value="CELL CYCLE REGULATED MICROTUBULE-ASSOCIATED PROTEIN"/>
    <property type="match status" value="1"/>
</dbReference>
<dbReference type="AlphaFoldDB" id="A0AAN9EBE6"/>
<feature type="region of interest" description="Disordered" evidence="1">
    <location>
        <begin position="80"/>
        <end position="101"/>
    </location>
</feature>
<keyword evidence="4" id="KW-1185">Reference proteome</keyword>
<sequence>MTMTMTLMEEGEGEIQHVFVAHEIDLDYEFDAPRFFDFTRPESPSQAHHSQLWFLDAPSYPPSPFVRRLVVREELSLDNVRDSPKSKHLESNVGDYDDEKSSVSSGVKFSDTYLDNNGLTFCSKTIDENLSSKAKSAVLKSSTLLKPTASQLAKQNRPPKNVASRFQKLLGQNERNLSTSSGIETQAAKRQKLEGGHLCKANDVKQQANFVHKAPKRVVAAQENSACSKLRITIPREPDLKTAHRAQRIRPKDVAEAEHVTIAAPRFKARPLNRKVGTCYILDAPSMPIPKRSTPQLPKFQEFHLKTGERAMQHIFATSSSSLLCNDSEKGLDKHTAVSALKNRTMDLRRPSAMSALKFDRLGYTRNFQDRHLNKKILPSKEDFVFHNCKQETTEPMVRHKEFNFYTEKGVQHNPPIELFSKLSLTSEVQPNNGSHMKLQHSGTCRKGLGDSVTINEEAMCNQLLLLT</sequence>
<accession>A0AAN9EBE6</accession>
<reference evidence="3 4" key="1">
    <citation type="submission" date="2024-01" db="EMBL/GenBank/DDBJ databases">
        <title>The genomes of 5 underutilized Papilionoideae crops provide insights into root nodulation and disease resistanc.</title>
        <authorList>
            <person name="Yuan L."/>
        </authorList>
    </citation>
    <scope>NUCLEOTIDE SEQUENCE [LARGE SCALE GENOMIC DNA]</scope>
    <source>
        <strain evidence="3">ZHUSHIDOU_FW_LH</strain>
        <tissue evidence="3">Leaf</tissue>
    </source>
</reference>
<dbReference type="Proteomes" id="UP001372338">
    <property type="component" value="Unassembled WGS sequence"/>
</dbReference>
<dbReference type="InterPro" id="IPR009675">
    <property type="entry name" value="TPX2_fam"/>
</dbReference>
<dbReference type="GO" id="GO:0030295">
    <property type="term" value="F:protein kinase activator activity"/>
    <property type="evidence" value="ECO:0007669"/>
    <property type="project" value="TreeGrafter"/>
</dbReference>
<organism evidence="3 4">
    <name type="scientific">Crotalaria pallida</name>
    <name type="common">Smooth rattlebox</name>
    <name type="synonym">Crotalaria striata</name>
    <dbReference type="NCBI Taxonomy" id="3830"/>
    <lineage>
        <taxon>Eukaryota</taxon>
        <taxon>Viridiplantae</taxon>
        <taxon>Streptophyta</taxon>
        <taxon>Embryophyta</taxon>
        <taxon>Tracheophyta</taxon>
        <taxon>Spermatophyta</taxon>
        <taxon>Magnoliopsida</taxon>
        <taxon>eudicotyledons</taxon>
        <taxon>Gunneridae</taxon>
        <taxon>Pentapetalae</taxon>
        <taxon>rosids</taxon>
        <taxon>fabids</taxon>
        <taxon>Fabales</taxon>
        <taxon>Fabaceae</taxon>
        <taxon>Papilionoideae</taxon>
        <taxon>50 kb inversion clade</taxon>
        <taxon>genistoids sensu lato</taxon>
        <taxon>core genistoids</taxon>
        <taxon>Crotalarieae</taxon>
        <taxon>Crotalaria</taxon>
    </lineage>
</organism>
<evidence type="ECO:0000259" key="2">
    <source>
        <dbReference type="Pfam" id="PF12214"/>
    </source>
</evidence>
<comment type="caution">
    <text evidence="3">The sequence shown here is derived from an EMBL/GenBank/DDBJ whole genome shotgun (WGS) entry which is preliminary data.</text>
</comment>
<dbReference type="GO" id="GO:0005880">
    <property type="term" value="C:nuclear microtubule"/>
    <property type="evidence" value="ECO:0007669"/>
    <property type="project" value="TreeGrafter"/>
</dbReference>
<protein>
    <recommendedName>
        <fullName evidence="2">TPX2 central domain-containing protein</fullName>
    </recommendedName>
</protein>
<dbReference type="GO" id="GO:0005819">
    <property type="term" value="C:spindle"/>
    <property type="evidence" value="ECO:0007669"/>
    <property type="project" value="InterPro"/>
</dbReference>
<evidence type="ECO:0000313" key="3">
    <source>
        <dbReference type="EMBL" id="KAK7251189.1"/>
    </source>
</evidence>
<evidence type="ECO:0000256" key="1">
    <source>
        <dbReference type="SAM" id="MobiDB-lite"/>
    </source>
</evidence>
<dbReference type="GO" id="GO:0060236">
    <property type="term" value="P:regulation of mitotic spindle organization"/>
    <property type="evidence" value="ECO:0007669"/>
    <property type="project" value="InterPro"/>
</dbReference>
<feature type="compositionally biased region" description="Basic and acidic residues" evidence="1">
    <location>
        <begin position="80"/>
        <end position="90"/>
    </location>
</feature>
<proteinExistence type="predicted"/>
<name>A0AAN9EBE6_CROPI</name>
<dbReference type="Pfam" id="PF12214">
    <property type="entry name" value="TPX2_importin"/>
    <property type="match status" value="1"/>
</dbReference>